<proteinExistence type="predicted"/>
<sequence>MSTEQMLDKIDQQHRQKDPKEEERAFKKSEGLVPTLSVLYGLDVRFRFAEKERQEEVTSIHNNLVDFVLGRKQFVNIKQKKNSDSERSFSLNRHSNQQSYFENNNQSTQIGSLSSNRVIRNQSQLSEYNSPYKLKNIQPNLSISGEYNAYSSRQTGNQQQNQKPYGNMLPLQNQQRSLSTQRQTALENSPAKVEVARRHNQSLIQDISQSSIMIQSQIDMDHNQSCFVDHELKELTFKPKINNDQGKRIVGIFNMNEQKLRQVIKKMSSEDQYENQFQADEINLKRAEFFAKTILNAKKVAEYNFDEDLQKYKINKDKTSQLFKMMQLRGKKQNIEDSRREQLLQMNQIPKGKILEKNEQLVRVLQDTSQSFSRLINESITEETNKMAEYLHEAEDDLNIENLGIGNGSQAPHTTSQQRLKSDIELFTNAFREVKNPRQLPKINFKTASRGTNRNNKSFVGEAPNLQNLILDEVSKAKLAVLVKQESERLKLETEMKFSGFENIPIGIHNEAEKQMRNESMKRFQYLRELEQQRINPQPVDKRKELINSINDICTKAGQKKFGMLNYTLLKQDVENGDVGFDVSHVINHVQQSTRKSKRRINQIEEDMLSLLGQDNFKKKLQ</sequence>
<dbReference type="AlphaFoldDB" id="A0A078AL86"/>
<organism evidence="2 3">
    <name type="scientific">Stylonychia lemnae</name>
    <name type="common">Ciliate</name>
    <dbReference type="NCBI Taxonomy" id="5949"/>
    <lineage>
        <taxon>Eukaryota</taxon>
        <taxon>Sar</taxon>
        <taxon>Alveolata</taxon>
        <taxon>Ciliophora</taxon>
        <taxon>Intramacronucleata</taxon>
        <taxon>Spirotrichea</taxon>
        <taxon>Stichotrichia</taxon>
        <taxon>Sporadotrichida</taxon>
        <taxon>Oxytrichidae</taxon>
        <taxon>Stylonychinae</taxon>
        <taxon>Stylonychia</taxon>
    </lineage>
</organism>
<keyword evidence="3" id="KW-1185">Reference proteome</keyword>
<protein>
    <submittedName>
        <fullName evidence="2">Uncharacterized protein</fullName>
    </submittedName>
</protein>
<dbReference type="Proteomes" id="UP000039865">
    <property type="component" value="Unassembled WGS sequence"/>
</dbReference>
<evidence type="ECO:0000313" key="2">
    <source>
        <dbReference type="EMBL" id="CDW83125.1"/>
    </source>
</evidence>
<evidence type="ECO:0000256" key="1">
    <source>
        <dbReference type="SAM" id="MobiDB-lite"/>
    </source>
</evidence>
<name>A0A078AL86_STYLE</name>
<feature type="region of interest" description="Disordered" evidence="1">
    <location>
        <begin position="1"/>
        <end position="27"/>
    </location>
</feature>
<accession>A0A078AL86</accession>
<gene>
    <name evidence="2" type="primary">Contig2104.g2261</name>
    <name evidence="2" type="ORF">STYLEM_12164</name>
</gene>
<dbReference type="InParanoid" id="A0A078AL86"/>
<dbReference type="EMBL" id="CCKQ01011551">
    <property type="protein sequence ID" value="CDW83125.1"/>
    <property type="molecule type" value="Genomic_DNA"/>
</dbReference>
<evidence type="ECO:0000313" key="3">
    <source>
        <dbReference type="Proteomes" id="UP000039865"/>
    </source>
</evidence>
<reference evidence="2 3" key="1">
    <citation type="submission" date="2014-06" db="EMBL/GenBank/DDBJ databases">
        <authorList>
            <person name="Swart Estienne"/>
        </authorList>
    </citation>
    <scope>NUCLEOTIDE SEQUENCE [LARGE SCALE GENOMIC DNA]</scope>
    <source>
        <strain evidence="2 3">130c</strain>
    </source>
</reference>